<sequence length="109" mass="11890">MMDERLRQLKFALNLVALDLGKSFVKGGLKEISQSSKAAVKSQEISKLVTLLLQGATLLQLKKPIQALLALGLTKIEILSAVTGHPLYREASPVDNGLQAIKHVFKGWL</sequence>
<dbReference type="RefSeq" id="WP_125715975.1">
    <property type="nucleotide sequence ID" value="NZ_JBHTOP010000028.1"/>
</dbReference>
<dbReference type="Proteomes" id="UP001597267">
    <property type="component" value="Unassembled WGS sequence"/>
</dbReference>
<reference evidence="2" key="1">
    <citation type="journal article" date="2019" name="Int. J. Syst. Evol. Microbiol.">
        <title>The Global Catalogue of Microorganisms (GCM) 10K type strain sequencing project: providing services to taxonomists for standard genome sequencing and annotation.</title>
        <authorList>
            <consortium name="The Broad Institute Genomics Platform"/>
            <consortium name="The Broad Institute Genome Sequencing Center for Infectious Disease"/>
            <person name="Wu L."/>
            <person name="Ma J."/>
        </authorList>
    </citation>
    <scope>NUCLEOTIDE SEQUENCE [LARGE SCALE GENOMIC DNA]</scope>
    <source>
        <strain evidence="2">CCM 8896</strain>
    </source>
</reference>
<gene>
    <name evidence="1" type="ORF">ACFQ5M_13150</name>
</gene>
<name>A0ABW4JCX9_9LACO</name>
<protein>
    <submittedName>
        <fullName evidence="1">Uncharacterized protein</fullName>
    </submittedName>
</protein>
<evidence type="ECO:0000313" key="2">
    <source>
        <dbReference type="Proteomes" id="UP001597267"/>
    </source>
</evidence>
<comment type="caution">
    <text evidence="1">The sequence shown here is derived from an EMBL/GenBank/DDBJ whole genome shotgun (WGS) entry which is preliminary data.</text>
</comment>
<proteinExistence type="predicted"/>
<organism evidence="1 2">
    <name type="scientific">Agrilactobacillus yilanensis</name>
    <dbReference type="NCBI Taxonomy" id="2485997"/>
    <lineage>
        <taxon>Bacteria</taxon>
        <taxon>Bacillati</taxon>
        <taxon>Bacillota</taxon>
        <taxon>Bacilli</taxon>
        <taxon>Lactobacillales</taxon>
        <taxon>Lactobacillaceae</taxon>
        <taxon>Agrilactobacillus</taxon>
    </lineage>
</organism>
<accession>A0ABW4JCX9</accession>
<dbReference type="EMBL" id="JBHTOP010000028">
    <property type="protein sequence ID" value="MFD1673015.1"/>
    <property type="molecule type" value="Genomic_DNA"/>
</dbReference>
<evidence type="ECO:0000313" key="1">
    <source>
        <dbReference type="EMBL" id="MFD1673015.1"/>
    </source>
</evidence>
<keyword evidence="2" id="KW-1185">Reference proteome</keyword>